<keyword evidence="3" id="KW-1185">Reference proteome</keyword>
<evidence type="ECO:0000313" key="2">
    <source>
        <dbReference type="EMBL" id="MBF9149410.1"/>
    </source>
</evidence>
<dbReference type="EMBL" id="JADQDC010000001">
    <property type="protein sequence ID" value="MBF9149410.1"/>
    <property type="molecule type" value="Genomic_DNA"/>
</dbReference>
<gene>
    <name evidence="2" type="ORF">I2488_00200</name>
</gene>
<dbReference type="PROSITE" id="PS50943">
    <property type="entry name" value="HTH_CROC1"/>
    <property type="match status" value="1"/>
</dbReference>
<organism evidence="2 3">
    <name type="scientific">Novosphingobium jiangmenense</name>
    <dbReference type="NCBI Taxonomy" id="2791981"/>
    <lineage>
        <taxon>Bacteria</taxon>
        <taxon>Pseudomonadati</taxon>
        <taxon>Pseudomonadota</taxon>
        <taxon>Alphaproteobacteria</taxon>
        <taxon>Sphingomonadales</taxon>
        <taxon>Sphingomonadaceae</taxon>
        <taxon>Novosphingobium</taxon>
    </lineage>
</organism>
<feature type="domain" description="HTH cro/C1-type" evidence="1">
    <location>
        <begin position="102"/>
        <end position="158"/>
    </location>
</feature>
<reference evidence="2 3" key="1">
    <citation type="submission" date="2020-11" db="EMBL/GenBank/DDBJ databases">
        <title>The genome sequence of Novosphingobium sp. 1Y9A.</title>
        <authorList>
            <person name="Liu Y."/>
        </authorList>
    </citation>
    <scope>NUCLEOTIDE SEQUENCE [LARGE SCALE GENOMIC DNA]</scope>
    <source>
        <strain evidence="2 3">1Y9A</strain>
    </source>
</reference>
<evidence type="ECO:0000313" key="3">
    <source>
        <dbReference type="Proteomes" id="UP000600799"/>
    </source>
</evidence>
<sequence>MTFQTFLSLLEPLRAEYPEAEFEVSEPAAPSGFWILSIDLPDGFSVEVEWKRPLGFGIAAGPNLAFGEGVHEVFANAPDAAARVAHLVATRTPTSADVPVSIAQLRKLRGRMQKEVAEALGISKSGLSQIETSAAMGTVQIDTLQKLIESLGGRLKISATFPDGMERRVSVGH</sequence>
<dbReference type="SUPFAM" id="SSF47413">
    <property type="entry name" value="lambda repressor-like DNA-binding domains"/>
    <property type="match status" value="1"/>
</dbReference>
<dbReference type="InterPro" id="IPR001387">
    <property type="entry name" value="Cro/C1-type_HTH"/>
</dbReference>
<evidence type="ECO:0000259" key="1">
    <source>
        <dbReference type="PROSITE" id="PS50943"/>
    </source>
</evidence>
<protein>
    <submittedName>
        <fullName evidence="2">Helix-turn-helix transcriptional regulator</fullName>
    </submittedName>
</protein>
<proteinExistence type="predicted"/>
<accession>A0ABS0HAV6</accession>
<dbReference type="RefSeq" id="WP_196273797.1">
    <property type="nucleotide sequence ID" value="NZ_JADQDC010000001.1"/>
</dbReference>
<dbReference type="Proteomes" id="UP000600799">
    <property type="component" value="Unassembled WGS sequence"/>
</dbReference>
<dbReference type="InterPro" id="IPR010982">
    <property type="entry name" value="Lambda_DNA-bd_dom_sf"/>
</dbReference>
<dbReference type="SMART" id="SM00530">
    <property type="entry name" value="HTH_XRE"/>
    <property type="match status" value="1"/>
</dbReference>
<dbReference type="CDD" id="cd00093">
    <property type="entry name" value="HTH_XRE"/>
    <property type="match status" value="1"/>
</dbReference>
<dbReference type="Gene3D" id="1.10.260.40">
    <property type="entry name" value="lambda repressor-like DNA-binding domains"/>
    <property type="match status" value="1"/>
</dbReference>
<dbReference type="Pfam" id="PF01381">
    <property type="entry name" value="HTH_3"/>
    <property type="match status" value="1"/>
</dbReference>
<comment type="caution">
    <text evidence="2">The sequence shown here is derived from an EMBL/GenBank/DDBJ whole genome shotgun (WGS) entry which is preliminary data.</text>
</comment>
<name>A0ABS0HAV6_9SPHN</name>